<dbReference type="SUPFAM" id="SSF53850">
    <property type="entry name" value="Periplasmic binding protein-like II"/>
    <property type="match status" value="1"/>
</dbReference>
<dbReference type="EMBL" id="ARZX01000015">
    <property type="protein sequence ID" value="EWH13041.1"/>
    <property type="molecule type" value="Genomic_DNA"/>
</dbReference>
<comment type="similarity">
    <text evidence="1">Belongs to the bacterial solute-binding protein ModA family.</text>
</comment>
<name>A0ABP3B5M1_9FLAO</name>
<evidence type="ECO:0000313" key="5">
    <source>
        <dbReference type="Proteomes" id="UP000019275"/>
    </source>
</evidence>
<dbReference type="PANTHER" id="PTHR30632:SF0">
    <property type="entry name" value="SULFATE-BINDING PROTEIN"/>
    <property type="match status" value="1"/>
</dbReference>
<keyword evidence="5" id="KW-1185">Reference proteome</keyword>
<dbReference type="PIRSF" id="PIRSF004846">
    <property type="entry name" value="ModA"/>
    <property type="match status" value="1"/>
</dbReference>
<dbReference type="NCBIfam" id="TIGR01256">
    <property type="entry name" value="modA"/>
    <property type="match status" value="1"/>
</dbReference>
<dbReference type="PROSITE" id="PS51257">
    <property type="entry name" value="PROKAR_LIPOPROTEIN"/>
    <property type="match status" value="1"/>
</dbReference>
<reference evidence="4 5" key="1">
    <citation type="journal article" date="2014" name="Genome Announc.">
        <title>Draft Genome Sequence of the Carrageenan-Degrading Bacterium Cellulophaga sp. Strain KL-A, Isolated from Decaying Marine Algae.</title>
        <authorList>
            <person name="Shan D."/>
            <person name="Ying J."/>
            <person name="Li X."/>
            <person name="Gao Z."/>
            <person name="Wei G."/>
            <person name="Shao Z."/>
        </authorList>
    </citation>
    <scope>NUCLEOTIDE SEQUENCE [LARGE SCALE GENOMIC DNA]</scope>
    <source>
        <strain evidence="4 5">KL-A</strain>
    </source>
</reference>
<dbReference type="Proteomes" id="UP000019275">
    <property type="component" value="Unassembled WGS sequence"/>
</dbReference>
<evidence type="ECO:0000256" key="3">
    <source>
        <dbReference type="ARBA" id="ARBA00022729"/>
    </source>
</evidence>
<protein>
    <submittedName>
        <fullName evidence="4">Molybdenum ABC transporter periplasmic molybdate-binding protein</fullName>
    </submittedName>
</protein>
<keyword evidence="2" id="KW-0479">Metal-binding</keyword>
<organism evidence="4 5">
    <name type="scientific">Cellulophaga geojensis KL-A</name>
    <dbReference type="NCBI Taxonomy" id="1328323"/>
    <lineage>
        <taxon>Bacteria</taxon>
        <taxon>Pseudomonadati</taxon>
        <taxon>Bacteroidota</taxon>
        <taxon>Flavobacteriia</taxon>
        <taxon>Flavobacteriales</taxon>
        <taxon>Flavobacteriaceae</taxon>
        <taxon>Cellulophaga</taxon>
    </lineage>
</organism>
<dbReference type="PANTHER" id="PTHR30632">
    <property type="entry name" value="MOLYBDATE-BINDING PERIPLASMIC PROTEIN"/>
    <property type="match status" value="1"/>
</dbReference>
<comment type="caution">
    <text evidence="4">The sequence shown here is derived from an EMBL/GenBank/DDBJ whole genome shotgun (WGS) entry which is preliminary data.</text>
</comment>
<evidence type="ECO:0000256" key="2">
    <source>
        <dbReference type="ARBA" id="ARBA00022723"/>
    </source>
</evidence>
<evidence type="ECO:0000256" key="1">
    <source>
        <dbReference type="ARBA" id="ARBA00009175"/>
    </source>
</evidence>
<dbReference type="InterPro" id="IPR005950">
    <property type="entry name" value="ModA"/>
</dbReference>
<proteinExistence type="inferred from homology"/>
<dbReference type="Pfam" id="PF13531">
    <property type="entry name" value="SBP_bac_11"/>
    <property type="match status" value="1"/>
</dbReference>
<sequence>MLMKFTGTTRVIVLVCLFFLMIGCKNKQNQKTLLVYCAAVVKPVLEEVAKEYYKETGIQIDLQYGGSGTLLANIRVAKQGDLYLSADASYMQQAIAYNIIQQSKPLVAITPVLAVSANNPKNITTIKDVCKKGIRFGIANPDAASVGTVTKKILQESGNWDAVKKCVYVQMPTVSDVANAIKLNTIDAGVIWDVTANQYKEIDAIELANFKQHKEHAVIGVLKWSKQQTEALKFTEFLLQNAKSKSVFKKLGYKMY</sequence>
<keyword evidence="3" id="KW-0732">Signal</keyword>
<gene>
    <name evidence="4" type="ORF">KLA_11930</name>
</gene>
<dbReference type="Gene3D" id="3.40.190.10">
    <property type="entry name" value="Periplasmic binding protein-like II"/>
    <property type="match status" value="2"/>
</dbReference>
<accession>A0ABP3B5M1</accession>
<evidence type="ECO:0000313" key="4">
    <source>
        <dbReference type="EMBL" id="EWH13041.1"/>
    </source>
</evidence>
<dbReference type="InterPro" id="IPR050682">
    <property type="entry name" value="ModA/WtpA"/>
</dbReference>